<dbReference type="Pfam" id="PF00665">
    <property type="entry name" value="rve"/>
    <property type="match status" value="1"/>
</dbReference>
<dbReference type="InterPro" id="IPR012337">
    <property type="entry name" value="RNaseH-like_sf"/>
</dbReference>
<dbReference type="InterPro" id="IPR025948">
    <property type="entry name" value="HTH-like_dom"/>
</dbReference>
<dbReference type="EMBL" id="BMKX01000013">
    <property type="protein sequence ID" value="GGJ73706.1"/>
    <property type="molecule type" value="Genomic_DNA"/>
</dbReference>
<reference evidence="5" key="1">
    <citation type="journal article" date="2019" name="Int. J. Syst. Evol. Microbiol.">
        <title>The Global Catalogue of Microorganisms (GCM) 10K type strain sequencing project: providing services to taxonomists for standard genome sequencing and annotation.</title>
        <authorList>
            <consortium name="The Broad Institute Genomics Platform"/>
            <consortium name="The Broad Institute Genome Sequencing Center for Infectious Disease"/>
            <person name="Wu L."/>
            <person name="Ma J."/>
        </authorList>
    </citation>
    <scope>NUCLEOTIDE SEQUENCE [LARGE SCALE GENOMIC DNA]</scope>
    <source>
        <strain evidence="5">CGMCC 1.3685</strain>
    </source>
</reference>
<organism evidence="4 5">
    <name type="scientific">Glutamicibacter ardleyensis</name>
    <dbReference type="NCBI Taxonomy" id="225894"/>
    <lineage>
        <taxon>Bacteria</taxon>
        <taxon>Bacillati</taxon>
        <taxon>Actinomycetota</taxon>
        <taxon>Actinomycetes</taxon>
        <taxon>Micrococcales</taxon>
        <taxon>Micrococcaceae</taxon>
        <taxon>Glutamicibacter</taxon>
    </lineage>
</organism>
<feature type="domain" description="HTH-like" evidence="3">
    <location>
        <begin position="28"/>
        <end position="87"/>
    </location>
</feature>
<dbReference type="InterPro" id="IPR050900">
    <property type="entry name" value="Transposase_IS3/IS150/IS904"/>
</dbReference>
<evidence type="ECO:0008006" key="6">
    <source>
        <dbReference type="Google" id="ProtNLM"/>
    </source>
</evidence>
<sequence>MCDVLGLNRSSYYKWRETLQNRAARQQRDEALLERIRHHYQEWNRTLGYRRMSVELAEDPLVSDPVNHKRVARLMRHHNIVGVHLRKPKSTTAKDPAAQVFKDLVRRDFTAQAPGELFVGDITYLPYGTQGKFLYLATVLDVCSRRLVGWSITDHLRTELVV</sequence>
<dbReference type="Pfam" id="PF13276">
    <property type="entry name" value="HTH_21"/>
    <property type="match status" value="1"/>
</dbReference>
<comment type="function">
    <text evidence="1">Involved in the transposition of the insertion sequence.</text>
</comment>
<dbReference type="InterPro" id="IPR001584">
    <property type="entry name" value="Integrase_cat-core"/>
</dbReference>
<protein>
    <recommendedName>
        <fullName evidence="6">IS3 family transposase</fullName>
    </recommendedName>
</protein>
<evidence type="ECO:0000259" key="3">
    <source>
        <dbReference type="Pfam" id="PF13276"/>
    </source>
</evidence>
<dbReference type="Proteomes" id="UP000606115">
    <property type="component" value="Unassembled WGS sequence"/>
</dbReference>
<evidence type="ECO:0000313" key="5">
    <source>
        <dbReference type="Proteomes" id="UP000606115"/>
    </source>
</evidence>
<evidence type="ECO:0000259" key="2">
    <source>
        <dbReference type="Pfam" id="PF00665"/>
    </source>
</evidence>
<dbReference type="SUPFAM" id="SSF53098">
    <property type="entry name" value="Ribonuclease H-like"/>
    <property type="match status" value="1"/>
</dbReference>
<dbReference type="PANTHER" id="PTHR46889">
    <property type="entry name" value="TRANSPOSASE INSF FOR INSERTION SEQUENCE IS3B-RELATED"/>
    <property type="match status" value="1"/>
</dbReference>
<comment type="caution">
    <text evidence="4">The sequence shown here is derived from an EMBL/GenBank/DDBJ whole genome shotgun (WGS) entry which is preliminary data.</text>
</comment>
<gene>
    <name evidence="4" type="ORF">GCM10007173_35840</name>
</gene>
<evidence type="ECO:0000313" key="4">
    <source>
        <dbReference type="EMBL" id="GGJ73706.1"/>
    </source>
</evidence>
<evidence type="ECO:0000256" key="1">
    <source>
        <dbReference type="ARBA" id="ARBA00002286"/>
    </source>
</evidence>
<dbReference type="PANTHER" id="PTHR46889:SF4">
    <property type="entry name" value="TRANSPOSASE INSO FOR INSERTION SEQUENCE ELEMENT IS911B-RELATED"/>
    <property type="match status" value="1"/>
</dbReference>
<proteinExistence type="predicted"/>
<name>A0ABQ2DUD5_9MICC</name>
<keyword evidence="5" id="KW-1185">Reference proteome</keyword>
<accession>A0ABQ2DUD5</accession>
<feature type="domain" description="Integrase catalytic" evidence="2">
    <location>
        <begin position="112"/>
        <end position="161"/>
    </location>
</feature>